<dbReference type="NCBIfam" id="TIGR01509">
    <property type="entry name" value="HAD-SF-IA-v3"/>
    <property type="match status" value="1"/>
</dbReference>
<sequence length="205" mass="23272">MALSQIKNVVFDIGNVVVRWSPAEIIRLTFPDSQSQEQLVQSVFGSNIWLDINKGMLGEYETKQKYQQALGFSAQDTERLFYYIKQTQILLYQATDLILQVKQAGYGVYALTDNVHETVEFLKRTYDFWGLFDGEIISADLGVLKPQPEIYHALLEQYKLASNETVFLDDMPHNVAGAKAVGMEAIQFESVEQARKALYALGLVF</sequence>
<dbReference type="InterPro" id="IPR023198">
    <property type="entry name" value="PGP-like_dom2"/>
</dbReference>
<dbReference type="SUPFAM" id="SSF56784">
    <property type="entry name" value="HAD-like"/>
    <property type="match status" value="1"/>
</dbReference>
<proteinExistence type="predicted"/>
<comment type="caution">
    <text evidence="1">The sequence shown here is derived from an EMBL/GenBank/DDBJ whole genome shotgun (WGS) entry which is preliminary data.</text>
</comment>
<dbReference type="PATRIC" id="fig|1365251.3.peg.1609"/>
<dbReference type="SFLD" id="SFLDG01129">
    <property type="entry name" value="C1.5:_HAD__Beta-PGM__Phosphata"/>
    <property type="match status" value="1"/>
</dbReference>
<gene>
    <name evidence="1" type="ORF">N476_12035</name>
</gene>
<dbReference type="InterPro" id="IPR006439">
    <property type="entry name" value="HAD-SF_hydro_IA"/>
</dbReference>
<evidence type="ECO:0000313" key="1">
    <source>
        <dbReference type="EMBL" id="KZN51766.1"/>
    </source>
</evidence>
<dbReference type="Gene3D" id="3.40.50.1000">
    <property type="entry name" value="HAD superfamily/HAD-like"/>
    <property type="match status" value="1"/>
</dbReference>
<evidence type="ECO:0000313" key="2">
    <source>
        <dbReference type="Proteomes" id="UP000076503"/>
    </source>
</evidence>
<dbReference type="CDD" id="cd02603">
    <property type="entry name" value="HAD_sEH-N_like"/>
    <property type="match status" value="1"/>
</dbReference>
<accession>A0A167F6U7</accession>
<dbReference type="InterPro" id="IPR036412">
    <property type="entry name" value="HAD-like_sf"/>
</dbReference>
<evidence type="ECO:0008006" key="3">
    <source>
        <dbReference type="Google" id="ProtNLM"/>
    </source>
</evidence>
<name>A0A167F6U7_9GAMM</name>
<dbReference type="Proteomes" id="UP000076503">
    <property type="component" value="Unassembled WGS sequence"/>
</dbReference>
<protein>
    <recommendedName>
        <fullName evidence="3">HAD family hydrolase</fullName>
    </recommendedName>
</protein>
<reference evidence="1 2" key="1">
    <citation type="submission" date="2013-07" db="EMBL/GenBank/DDBJ databases">
        <title>Comparative Genomic and Metabolomic Analysis of Twelve Strains of Pseudoalteromonas luteoviolacea.</title>
        <authorList>
            <person name="Vynne N.G."/>
            <person name="Mansson M."/>
            <person name="Gram L."/>
        </authorList>
    </citation>
    <scope>NUCLEOTIDE SEQUENCE [LARGE SCALE GENOMIC DNA]</scope>
    <source>
        <strain evidence="1 2">H33</strain>
    </source>
</reference>
<dbReference type="InterPro" id="IPR023214">
    <property type="entry name" value="HAD_sf"/>
</dbReference>
<dbReference type="RefSeq" id="WP_063361200.1">
    <property type="nucleotide sequence ID" value="NZ_AUXZ01000066.1"/>
</dbReference>
<organism evidence="1 2">
    <name type="scientific">Pseudoalteromonas luteoviolacea H33</name>
    <dbReference type="NCBI Taxonomy" id="1365251"/>
    <lineage>
        <taxon>Bacteria</taxon>
        <taxon>Pseudomonadati</taxon>
        <taxon>Pseudomonadota</taxon>
        <taxon>Gammaproteobacteria</taxon>
        <taxon>Alteromonadales</taxon>
        <taxon>Pseudoalteromonadaceae</taxon>
        <taxon>Pseudoalteromonas</taxon>
    </lineage>
</organism>
<dbReference type="EMBL" id="AUXZ01000066">
    <property type="protein sequence ID" value="KZN51766.1"/>
    <property type="molecule type" value="Genomic_DNA"/>
</dbReference>
<dbReference type="PANTHER" id="PTHR43611:SF3">
    <property type="entry name" value="FLAVIN MONONUCLEOTIDE HYDROLASE 1, CHLOROPLATIC"/>
    <property type="match status" value="1"/>
</dbReference>
<dbReference type="OrthoDB" id="9797415at2"/>
<dbReference type="SFLD" id="SFLDS00003">
    <property type="entry name" value="Haloacid_Dehalogenase"/>
    <property type="match status" value="1"/>
</dbReference>
<dbReference type="PANTHER" id="PTHR43611">
    <property type="entry name" value="ALPHA-D-GLUCOSE 1-PHOSPHATE PHOSPHATASE"/>
    <property type="match status" value="1"/>
</dbReference>
<dbReference type="Gene3D" id="1.10.150.240">
    <property type="entry name" value="Putative phosphatase, domain 2"/>
    <property type="match status" value="1"/>
</dbReference>
<dbReference type="Pfam" id="PF00702">
    <property type="entry name" value="Hydrolase"/>
    <property type="match status" value="1"/>
</dbReference>
<dbReference type="AlphaFoldDB" id="A0A167F6U7"/>